<dbReference type="EMBL" id="CP042425">
    <property type="protein sequence ID" value="QEL15788.1"/>
    <property type="molecule type" value="Genomic_DNA"/>
</dbReference>
<dbReference type="RefSeq" id="WP_149110568.1">
    <property type="nucleotide sequence ID" value="NZ_CP042425.1"/>
</dbReference>
<proteinExistence type="predicted"/>
<sequence>MRFLSLFILLAVAPMTQAADLVPAGAKVQKLADGFAFTEGPAVDADGNVYFTDQPNDRIMLWSTDGKLSEFLKPCGRSNGLCFDKEGKLWACADEKNEMWVIDVKTKEHTVAVKDYNGKLLNGPNDVWVTPTGGAYFTDPWYKRDYWKRGPQEQDKRAVYFLPANGKLARVADDLTQPNGIIGTPDGKTLYVADINAKKTYQYAIADDGTLKDKKLFCELGSDGMTIDDQGNVYLTGNGVTIFDKAGKKLANLPVPEGWTANVCFGGKTMDTLFVTAGKGLYSIKLNAKGAARQ</sequence>
<dbReference type="GO" id="GO:0016787">
    <property type="term" value="F:hydrolase activity"/>
    <property type="evidence" value="ECO:0007669"/>
    <property type="project" value="UniProtKB-KW"/>
</dbReference>
<name>A0A5C1AFM3_9BACT</name>
<dbReference type="Gene3D" id="2.120.10.30">
    <property type="entry name" value="TolB, C-terminal domain"/>
    <property type="match status" value="1"/>
</dbReference>
<dbReference type="PANTHER" id="PTHR47572:SF4">
    <property type="entry name" value="LACTONASE DRP35"/>
    <property type="match status" value="1"/>
</dbReference>
<dbReference type="InterPro" id="IPR051262">
    <property type="entry name" value="SMP-30/CGR1_Lactonase"/>
</dbReference>
<dbReference type="Pfam" id="PF08450">
    <property type="entry name" value="SGL"/>
    <property type="match status" value="1"/>
</dbReference>
<evidence type="ECO:0000313" key="5">
    <source>
        <dbReference type="Proteomes" id="UP000324974"/>
    </source>
</evidence>
<protein>
    <submittedName>
        <fullName evidence="4">SMP-30/gluconolactonase/LRE family protein</fullName>
    </submittedName>
</protein>
<dbReference type="KEGG" id="lrs:PX52LOC_02724"/>
<reference evidence="5" key="1">
    <citation type="submission" date="2019-08" db="EMBL/GenBank/DDBJ databases">
        <title>Limnoglobus roseus gen. nov., sp. nov., a novel freshwater planctomycete with a giant genome from the family Gemmataceae.</title>
        <authorList>
            <person name="Kulichevskaya I.S."/>
            <person name="Naumoff D.G."/>
            <person name="Miroshnikov K."/>
            <person name="Ivanova A."/>
            <person name="Philippov D.A."/>
            <person name="Hakobyan A."/>
            <person name="Rijpstra I.C."/>
            <person name="Sinninghe Damste J.S."/>
            <person name="Liesack W."/>
            <person name="Dedysh S.N."/>
        </authorList>
    </citation>
    <scope>NUCLEOTIDE SEQUENCE [LARGE SCALE GENOMIC DNA]</scope>
    <source>
        <strain evidence="5">PX52</strain>
    </source>
</reference>
<feature type="domain" description="SMP-30/Gluconolactonase/LRE-like region" evidence="3">
    <location>
        <begin position="37"/>
        <end position="277"/>
    </location>
</feature>
<dbReference type="OrthoDB" id="272794at2"/>
<evidence type="ECO:0000256" key="2">
    <source>
        <dbReference type="SAM" id="SignalP"/>
    </source>
</evidence>
<organism evidence="4 5">
    <name type="scientific">Limnoglobus roseus</name>
    <dbReference type="NCBI Taxonomy" id="2598579"/>
    <lineage>
        <taxon>Bacteria</taxon>
        <taxon>Pseudomonadati</taxon>
        <taxon>Planctomycetota</taxon>
        <taxon>Planctomycetia</taxon>
        <taxon>Gemmatales</taxon>
        <taxon>Gemmataceae</taxon>
        <taxon>Limnoglobus</taxon>
    </lineage>
</organism>
<dbReference type="PANTHER" id="PTHR47572">
    <property type="entry name" value="LIPOPROTEIN-RELATED"/>
    <property type="match status" value="1"/>
</dbReference>
<accession>A0A5C1AFM3</accession>
<dbReference type="InterPro" id="IPR011042">
    <property type="entry name" value="6-blade_b-propeller_TolB-like"/>
</dbReference>
<dbReference type="SUPFAM" id="SSF63829">
    <property type="entry name" value="Calcium-dependent phosphotriesterase"/>
    <property type="match status" value="1"/>
</dbReference>
<feature type="chain" id="PRO_5022935694" evidence="2">
    <location>
        <begin position="19"/>
        <end position="294"/>
    </location>
</feature>
<keyword evidence="1" id="KW-0378">Hydrolase</keyword>
<dbReference type="InterPro" id="IPR013658">
    <property type="entry name" value="SGL"/>
</dbReference>
<keyword evidence="2" id="KW-0732">Signal</keyword>
<evidence type="ECO:0000259" key="3">
    <source>
        <dbReference type="Pfam" id="PF08450"/>
    </source>
</evidence>
<feature type="signal peptide" evidence="2">
    <location>
        <begin position="1"/>
        <end position="18"/>
    </location>
</feature>
<dbReference type="Proteomes" id="UP000324974">
    <property type="component" value="Chromosome"/>
</dbReference>
<evidence type="ECO:0000313" key="4">
    <source>
        <dbReference type="EMBL" id="QEL15788.1"/>
    </source>
</evidence>
<gene>
    <name evidence="4" type="ORF">PX52LOC_02724</name>
</gene>
<evidence type="ECO:0000256" key="1">
    <source>
        <dbReference type="ARBA" id="ARBA00022801"/>
    </source>
</evidence>
<dbReference type="AlphaFoldDB" id="A0A5C1AFM3"/>
<keyword evidence="5" id="KW-1185">Reference proteome</keyword>